<feature type="transmembrane region" description="Helical" evidence="10">
    <location>
        <begin position="106"/>
        <end position="126"/>
    </location>
</feature>
<dbReference type="AlphaFoldDB" id="A0A2X0LZ37"/>
<keyword evidence="7 10" id="KW-1133">Transmembrane helix</keyword>
<evidence type="ECO:0000256" key="1">
    <source>
        <dbReference type="ARBA" id="ARBA00004141"/>
    </source>
</evidence>
<comment type="similarity">
    <text evidence="2">Belongs to the oligopeptide OPT transporter family.</text>
</comment>
<feature type="transmembrane region" description="Helical" evidence="10">
    <location>
        <begin position="521"/>
        <end position="539"/>
    </location>
</feature>
<evidence type="ECO:0000256" key="6">
    <source>
        <dbReference type="ARBA" id="ARBA00022927"/>
    </source>
</evidence>
<gene>
    <name evidence="11" type="ORF">BZ3500_MVSOF-1268-A1-R1_CHR8-2G10165</name>
</gene>
<evidence type="ECO:0000256" key="2">
    <source>
        <dbReference type="ARBA" id="ARBA00008807"/>
    </source>
</evidence>
<feature type="region of interest" description="Disordered" evidence="9">
    <location>
        <begin position="1"/>
        <end position="51"/>
    </location>
</feature>
<protein>
    <submittedName>
        <fullName evidence="11">BZ3500_MvSof-1268-A1-R1_Chr8-2g10165 protein</fullName>
    </submittedName>
</protein>
<organism evidence="11 12">
    <name type="scientific">Microbotryum saponariae</name>
    <dbReference type="NCBI Taxonomy" id="289078"/>
    <lineage>
        <taxon>Eukaryota</taxon>
        <taxon>Fungi</taxon>
        <taxon>Dikarya</taxon>
        <taxon>Basidiomycota</taxon>
        <taxon>Pucciniomycotina</taxon>
        <taxon>Microbotryomycetes</taxon>
        <taxon>Microbotryales</taxon>
        <taxon>Microbotryaceae</taxon>
        <taxon>Microbotryum</taxon>
    </lineage>
</organism>
<evidence type="ECO:0000313" key="11">
    <source>
        <dbReference type="EMBL" id="SCZ96394.1"/>
    </source>
</evidence>
<feature type="compositionally biased region" description="Basic and acidic residues" evidence="9">
    <location>
        <begin position="28"/>
        <end position="42"/>
    </location>
</feature>
<feature type="transmembrane region" description="Helical" evidence="10">
    <location>
        <begin position="132"/>
        <end position="150"/>
    </location>
</feature>
<dbReference type="Proteomes" id="UP000249723">
    <property type="component" value="Unassembled WGS sequence"/>
</dbReference>
<evidence type="ECO:0000256" key="7">
    <source>
        <dbReference type="ARBA" id="ARBA00022989"/>
    </source>
</evidence>
<feature type="transmembrane region" description="Helical" evidence="10">
    <location>
        <begin position="235"/>
        <end position="254"/>
    </location>
</feature>
<dbReference type="GO" id="GO:0016020">
    <property type="term" value="C:membrane"/>
    <property type="evidence" value="ECO:0007669"/>
    <property type="project" value="UniProtKB-SubCell"/>
</dbReference>
<keyword evidence="6" id="KW-0653">Protein transport</keyword>
<dbReference type="InterPro" id="IPR004813">
    <property type="entry name" value="OPT"/>
</dbReference>
<evidence type="ECO:0000256" key="3">
    <source>
        <dbReference type="ARBA" id="ARBA00022448"/>
    </source>
</evidence>
<feature type="transmembrane region" description="Helical" evidence="10">
    <location>
        <begin position="710"/>
        <end position="740"/>
    </location>
</feature>
<keyword evidence="5" id="KW-0571">Peptide transport</keyword>
<feature type="transmembrane region" description="Helical" evidence="10">
    <location>
        <begin position="674"/>
        <end position="694"/>
    </location>
</feature>
<dbReference type="OrthoDB" id="9986677at2759"/>
<comment type="subcellular location">
    <subcellularLocation>
        <location evidence="1">Membrane</location>
        <topology evidence="1">Multi-pass membrane protein</topology>
    </subcellularLocation>
</comment>
<name>A0A2X0LZ37_9BASI</name>
<evidence type="ECO:0000256" key="10">
    <source>
        <dbReference type="SAM" id="Phobius"/>
    </source>
</evidence>
<proteinExistence type="inferred from homology"/>
<feature type="transmembrane region" description="Helical" evidence="10">
    <location>
        <begin position="496"/>
        <end position="515"/>
    </location>
</feature>
<evidence type="ECO:0000256" key="4">
    <source>
        <dbReference type="ARBA" id="ARBA00022692"/>
    </source>
</evidence>
<sequence length="878" mass="97544">MFSKLRARLQRNLAPTKPPIDLDEDLTEKDSSGEGNVDEKTATLEPSPAKPIAVNVKGGNADVSELEPENLLPNGKERPLETTEDIAYRCISLEDDPTMLVMTLRMWVIGLGLTCFAATLAQIFYFRPQTVYVSQLFVQIISYLLGKLWYRVLPKADKGRFWAFVNPCDFNIKEHVAIGIMSSTSLHSAGSVGVFAVEVLYYGLNLNNGIAIFSLIASQCFGYSLAGLSRSLCVYPCYALYPTILPAISLYDALGRDPDSAVAKKRWRFFWCIAIGIFIWEWIPEYVAPSLIGISVFWCAPCRMAPWHVPRAPLSTDLFLLFAYHSLAHQHSPWVTRIFGGASPNEGMGMFSVSLDWNFVGSGGGSLGALFSPLSTLMSLYIGFLTCIVVSLACYAKNVWHAQNFPFLAQDLFYLNGTQYDQSLILDDKFQLNKTALAIQGLPWYSTTTAIYYLGCNLAIGCSITHIVLWFRPQIRKAWAQCEYMSEALVYPEVPLSWYLAIMAGSLSMALATTYSAHSQLPWWALLVTLLTSMIMYPIKALMYGIVGFKIDTAQLSQMLGAALVPGNSRANLYFTLYGDNTTSQAIGLSQDLKMGQYTKIPPRHTLICQLAGTILGGILQIVVMSTIVSNQRDILLSVQGTSAWSGQQVQGVNSAAVTWGALSKQMYSSDRPYFLIPMSIIIGLFVPIPFYFLHKFFPRLHFDKFVTPVWAWCIGNLSVGINSSIFTTFSLAMFSQYYLRRYKPTWFRKYNYLLSAALDGTSQVILQLAPFSSPRLTIRSLASKIRWNSTSHRCSEVAQGRNLTSILSFPTATFAVQGGAGAAVNMPFWALNPDQSKINADCKHLQALLERSLSTDLLPFTAHLDTIVLVADCVKLN</sequence>
<dbReference type="STRING" id="289078.A0A2X0LZ37"/>
<evidence type="ECO:0000256" key="9">
    <source>
        <dbReference type="SAM" id="MobiDB-lite"/>
    </source>
</evidence>
<dbReference type="GO" id="GO:0035673">
    <property type="term" value="F:oligopeptide transmembrane transporter activity"/>
    <property type="evidence" value="ECO:0007669"/>
    <property type="project" value="InterPro"/>
</dbReference>
<dbReference type="GO" id="GO:0015031">
    <property type="term" value="P:protein transport"/>
    <property type="evidence" value="ECO:0007669"/>
    <property type="project" value="UniProtKB-KW"/>
</dbReference>
<accession>A0A2X0LZ37</accession>
<dbReference type="EMBL" id="FMWP01000088">
    <property type="protein sequence ID" value="SCZ96394.1"/>
    <property type="molecule type" value="Genomic_DNA"/>
</dbReference>
<keyword evidence="3" id="KW-0813">Transport</keyword>
<feature type="transmembrane region" description="Helical" evidence="10">
    <location>
        <begin position="266"/>
        <end position="283"/>
    </location>
</feature>
<dbReference type="PANTHER" id="PTHR22601">
    <property type="entry name" value="ISP4 LIKE PROTEIN"/>
    <property type="match status" value="1"/>
</dbReference>
<feature type="transmembrane region" description="Helical" evidence="10">
    <location>
        <begin position="380"/>
        <end position="400"/>
    </location>
</feature>
<keyword evidence="12" id="KW-1185">Reference proteome</keyword>
<keyword evidence="8 10" id="KW-0472">Membrane</keyword>
<dbReference type="NCBIfam" id="TIGR00728">
    <property type="entry name" value="OPT_sfam"/>
    <property type="match status" value="1"/>
</dbReference>
<dbReference type="InterPro" id="IPR004648">
    <property type="entry name" value="Oligpept_transpt"/>
</dbReference>
<feature type="transmembrane region" description="Helical" evidence="10">
    <location>
        <begin position="450"/>
        <end position="471"/>
    </location>
</feature>
<evidence type="ECO:0000256" key="8">
    <source>
        <dbReference type="ARBA" id="ARBA00023136"/>
    </source>
</evidence>
<keyword evidence="4 10" id="KW-0812">Transmembrane</keyword>
<evidence type="ECO:0000256" key="5">
    <source>
        <dbReference type="ARBA" id="ARBA00022856"/>
    </source>
</evidence>
<dbReference type="Pfam" id="PF03169">
    <property type="entry name" value="OPT"/>
    <property type="match status" value="1"/>
</dbReference>
<evidence type="ECO:0000313" key="12">
    <source>
        <dbReference type="Proteomes" id="UP000249723"/>
    </source>
</evidence>
<reference evidence="12" key="1">
    <citation type="submission" date="2016-10" db="EMBL/GenBank/DDBJ databases">
        <authorList>
            <person name="Jeantristanb JTB J.-T."/>
            <person name="Ricardo R."/>
        </authorList>
    </citation>
    <scope>NUCLEOTIDE SEQUENCE [LARGE SCALE GENOMIC DNA]</scope>
</reference>